<feature type="domain" description="RmlD-like substrate binding" evidence="3">
    <location>
        <begin position="1"/>
        <end position="283"/>
    </location>
</feature>
<dbReference type="Pfam" id="PF04321">
    <property type="entry name" value="RmlD_sub_bind"/>
    <property type="match status" value="1"/>
</dbReference>
<dbReference type="PANTHER" id="PTHR10491">
    <property type="entry name" value="DTDP-4-DEHYDRORHAMNOSE REDUCTASE"/>
    <property type="match status" value="1"/>
</dbReference>
<protein>
    <recommendedName>
        <fullName evidence="2">dTDP-4-dehydrorhamnose reductase</fullName>
        <ecNumber evidence="2">1.1.1.133</ecNumber>
    </recommendedName>
</protein>
<organism evidence="4">
    <name type="scientific">Oscillatoriales cyanobacterium SpSt-402</name>
    <dbReference type="NCBI Taxonomy" id="2282168"/>
    <lineage>
        <taxon>Bacteria</taxon>
        <taxon>Bacillati</taxon>
        <taxon>Cyanobacteriota</taxon>
        <taxon>Cyanophyceae</taxon>
        <taxon>Oscillatoriophycideae</taxon>
        <taxon>Oscillatoriales</taxon>
    </lineage>
</organism>
<gene>
    <name evidence="4" type="ORF">ENR47_06295</name>
</gene>
<dbReference type="EMBL" id="DSRD01000406">
    <property type="protein sequence ID" value="HGW93877.1"/>
    <property type="molecule type" value="Genomic_DNA"/>
</dbReference>
<comment type="function">
    <text evidence="2">Catalyzes the reduction of dTDP-6-deoxy-L-lyxo-4-hexulose to yield dTDP-L-rhamnose.</text>
</comment>
<comment type="caution">
    <text evidence="4">The sequence shown here is derived from an EMBL/GenBank/DDBJ whole genome shotgun (WGS) entry which is preliminary data.</text>
</comment>
<dbReference type="InterPro" id="IPR029903">
    <property type="entry name" value="RmlD-like-bd"/>
</dbReference>
<comment type="similarity">
    <text evidence="1 2">Belongs to the dTDP-4-dehydrorhamnose reductase family.</text>
</comment>
<dbReference type="PANTHER" id="PTHR10491:SF4">
    <property type="entry name" value="METHIONINE ADENOSYLTRANSFERASE 2 SUBUNIT BETA"/>
    <property type="match status" value="1"/>
</dbReference>
<dbReference type="InterPro" id="IPR036291">
    <property type="entry name" value="NAD(P)-bd_dom_sf"/>
</dbReference>
<comment type="pathway">
    <text evidence="2">Carbohydrate biosynthesis; dTDP-L-rhamnose biosynthesis.</text>
</comment>
<sequence length="290" mass="31785">MKLLVTGASGFLGWNLCQIAATTWNVYGTYCSRACEIPGTTLIKLDLTDFHQVKTVINQFQPDAIIHLAAHSSPNLCETQPEETAKLNVTASSNLAGLCADREIPCVFTSTDLVFDGQHAPYRETDPVSPVNRYGEQKVLAELGMLERYPKTAICRMPLMFGVASTHASSFIQPFIQTLRDGKELRLFTDEVRTPVSGTTAAKGLFLALEQVQGRIHLGGRERISRYEFGCLMAEALELPTIGLKACRQQDVQMAAPRPPDVSLDSSKAIALGYNPPSLREELLSLKGKV</sequence>
<dbReference type="InterPro" id="IPR005913">
    <property type="entry name" value="dTDP_dehydrorham_reduct"/>
</dbReference>
<dbReference type="SUPFAM" id="SSF51735">
    <property type="entry name" value="NAD(P)-binding Rossmann-fold domains"/>
    <property type="match status" value="1"/>
</dbReference>
<dbReference type="EC" id="1.1.1.133" evidence="2"/>
<dbReference type="CDD" id="cd05254">
    <property type="entry name" value="dTDP_HR_like_SDR_e"/>
    <property type="match status" value="1"/>
</dbReference>
<proteinExistence type="inferred from homology"/>
<dbReference type="GO" id="GO:0008831">
    <property type="term" value="F:dTDP-4-dehydrorhamnose reductase activity"/>
    <property type="evidence" value="ECO:0007669"/>
    <property type="project" value="UniProtKB-EC"/>
</dbReference>
<dbReference type="Gene3D" id="3.40.50.720">
    <property type="entry name" value="NAD(P)-binding Rossmann-like Domain"/>
    <property type="match status" value="1"/>
</dbReference>
<keyword evidence="2" id="KW-0521">NADP</keyword>
<reference evidence="4" key="1">
    <citation type="journal article" date="2020" name="mSystems">
        <title>Genome- and Community-Level Interaction Insights into Carbon Utilization and Element Cycling Functions of Hydrothermarchaeota in Hydrothermal Sediment.</title>
        <authorList>
            <person name="Zhou Z."/>
            <person name="Liu Y."/>
            <person name="Xu W."/>
            <person name="Pan J."/>
            <person name="Luo Z.H."/>
            <person name="Li M."/>
        </authorList>
    </citation>
    <scope>NUCLEOTIDE SEQUENCE [LARGE SCALE GENOMIC DNA]</scope>
    <source>
        <strain evidence="4">SpSt-402</strain>
    </source>
</reference>
<evidence type="ECO:0000256" key="1">
    <source>
        <dbReference type="ARBA" id="ARBA00010944"/>
    </source>
</evidence>
<name>A0A832H2H6_9CYAN</name>
<dbReference type="UniPathway" id="UPA00124"/>
<evidence type="ECO:0000259" key="3">
    <source>
        <dbReference type="Pfam" id="PF04321"/>
    </source>
</evidence>
<evidence type="ECO:0000313" key="4">
    <source>
        <dbReference type="EMBL" id="HGW93877.1"/>
    </source>
</evidence>
<evidence type="ECO:0000256" key="2">
    <source>
        <dbReference type="RuleBase" id="RU364082"/>
    </source>
</evidence>
<keyword evidence="2" id="KW-0560">Oxidoreductase</keyword>
<accession>A0A832H2H6</accession>
<dbReference type="AlphaFoldDB" id="A0A832H2H6"/>
<dbReference type="GO" id="GO:0019305">
    <property type="term" value="P:dTDP-rhamnose biosynthetic process"/>
    <property type="evidence" value="ECO:0007669"/>
    <property type="project" value="UniProtKB-UniPathway"/>
</dbReference>